<feature type="compositionally biased region" description="Basic and acidic residues" evidence="1">
    <location>
        <begin position="69"/>
        <end position="86"/>
    </location>
</feature>
<accession>A0A915I9X3</accession>
<feature type="region of interest" description="Disordered" evidence="1">
    <location>
        <begin position="67"/>
        <end position="95"/>
    </location>
</feature>
<sequence>MKTKNQQNTKIQRISIFSDLIGLPSALVPQEPSRRFGATYGQSDRCIGHCAQRRIDASRFVVRRNTQKHTVDDRTGGVGVRGERFRSTGSGVSEQSLHKIGKKRKSNNLRSLKIDRKFEVEDDRLQKMALVYASVAPFKAVLEEGGELGGRPAPLLVSNGQ</sequence>
<name>A0A915I9X3_ROMCU</name>
<keyword evidence="2" id="KW-1185">Reference proteome</keyword>
<evidence type="ECO:0000313" key="2">
    <source>
        <dbReference type="Proteomes" id="UP000887565"/>
    </source>
</evidence>
<evidence type="ECO:0000256" key="1">
    <source>
        <dbReference type="SAM" id="MobiDB-lite"/>
    </source>
</evidence>
<evidence type="ECO:0000313" key="3">
    <source>
        <dbReference type="WBParaSite" id="nRc.2.0.1.t10975-RA"/>
    </source>
</evidence>
<dbReference type="AlphaFoldDB" id="A0A915I9X3"/>
<reference evidence="3" key="1">
    <citation type="submission" date="2022-11" db="UniProtKB">
        <authorList>
            <consortium name="WormBaseParasite"/>
        </authorList>
    </citation>
    <scope>IDENTIFICATION</scope>
</reference>
<dbReference type="Proteomes" id="UP000887565">
    <property type="component" value="Unplaced"/>
</dbReference>
<dbReference type="WBParaSite" id="nRc.2.0.1.t10975-RA">
    <property type="protein sequence ID" value="nRc.2.0.1.t10975-RA"/>
    <property type="gene ID" value="nRc.2.0.1.g10975"/>
</dbReference>
<organism evidence="2 3">
    <name type="scientific">Romanomermis culicivorax</name>
    <name type="common">Nematode worm</name>
    <dbReference type="NCBI Taxonomy" id="13658"/>
    <lineage>
        <taxon>Eukaryota</taxon>
        <taxon>Metazoa</taxon>
        <taxon>Ecdysozoa</taxon>
        <taxon>Nematoda</taxon>
        <taxon>Enoplea</taxon>
        <taxon>Dorylaimia</taxon>
        <taxon>Mermithida</taxon>
        <taxon>Mermithoidea</taxon>
        <taxon>Mermithidae</taxon>
        <taxon>Romanomermis</taxon>
    </lineage>
</organism>
<protein>
    <submittedName>
        <fullName evidence="3">Uncharacterized protein</fullName>
    </submittedName>
</protein>
<proteinExistence type="predicted"/>